<dbReference type="EMBL" id="JAGSXJ010000024">
    <property type="protein sequence ID" value="KAH6676111.1"/>
    <property type="molecule type" value="Genomic_DNA"/>
</dbReference>
<feature type="region of interest" description="Disordered" evidence="1">
    <location>
        <begin position="23"/>
        <end position="120"/>
    </location>
</feature>
<feature type="compositionally biased region" description="Polar residues" evidence="1">
    <location>
        <begin position="29"/>
        <end position="80"/>
    </location>
</feature>
<keyword evidence="3" id="KW-1185">Reference proteome</keyword>
<evidence type="ECO:0000313" key="2">
    <source>
        <dbReference type="EMBL" id="KAH6676111.1"/>
    </source>
</evidence>
<feature type="compositionally biased region" description="Basic and acidic residues" evidence="1">
    <location>
        <begin position="109"/>
        <end position="120"/>
    </location>
</feature>
<evidence type="ECO:0008006" key="4">
    <source>
        <dbReference type="Google" id="ProtNLM"/>
    </source>
</evidence>
<protein>
    <recommendedName>
        <fullName evidence="4">SMP domain-containing protein</fullName>
    </recommendedName>
</protein>
<evidence type="ECO:0000256" key="1">
    <source>
        <dbReference type="SAM" id="MobiDB-lite"/>
    </source>
</evidence>
<dbReference type="Proteomes" id="UP000770015">
    <property type="component" value="Unassembled WGS sequence"/>
</dbReference>
<accession>A0A9P9A717</accession>
<organism evidence="2 3">
    <name type="scientific">Plectosphaerella plurivora</name>
    <dbReference type="NCBI Taxonomy" id="936078"/>
    <lineage>
        <taxon>Eukaryota</taxon>
        <taxon>Fungi</taxon>
        <taxon>Dikarya</taxon>
        <taxon>Ascomycota</taxon>
        <taxon>Pezizomycotina</taxon>
        <taxon>Sordariomycetes</taxon>
        <taxon>Hypocreomycetidae</taxon>
        <taxon>Glomerellales</taxon>
        <taxon>Plectosphaerellaceae</taxon>
        <taxon>Plectosphaerella</taxon>
    </lineage>
</organism>
<evidence type="ECO:0000313" key="3">
    <source>
        <dbReference type="Proteomes" id="UP000770015"/>
    </source>
</evidence>
<reference evidence="2" key="1">
    <citation type="journal article" date="2021" name="Nat. Commun.">
        <title>Genetic determinants of endophytism in the Arabidopsis root mycobiome.</title>
        <authorList>
            <person name="Mesny F."/>
            <person name="Miyauchi S."/>
            <person name="Thiergart T."/>
            <person name="Pickel B."/>
            <person name="Atanasova L."/>
            <person name="Karlsson M."/>
            <person name="Huettel B."/>
            <person name="Barry K.W."/>
            <person name="Haridas S."/>
            <person name="Chen C."/>
            <person name="Bauer D."/>
            <person name="Andreopoulos W."/>
            <person name="Pangilinan J."/>
            <person name="LaButti K."/>
            <person name="Riley R."/>
            <person name="Lipzen A."/>
            <person name="Clum A."/>
            <person name="Drula E."/>
            <person name="Henrissat B."/>
            <person name="Kohler A."/>
            <person name="Grigoriev I.V."/>
            <person name="Martin F.M."/>
            <person name="Hacquard S."/>
        </authorList>
    </citation>
    <scope>NUCLEOTIDE SEQUENCE</scope>
    <source>
        <strain evidence="2">MPI-SDFR-AT-0117</strain>
    </source>
</reference>
<proteinExistence type="predicted"/>
<name>A0A9P9A717_9PEZI</name>
<comment type="caution">
    <text evidence="2">The sequence shown here is derived from an EMBL/GenBank/DDBJ whole genome shotgun (WGS) entry which is preliminary data.</text>
</comment>
<dbReference type="AlphaFoldDB" id="A0A9P9A717"/>
<feature type="compositionally biased region" description="Low complexity" evidence="1">
    <location>
        <begin position="91"/>
        <end position="102"/>
    </location>
</feature>
<sequence length="120" mass="13058">MQGMTSPFPTLAFFSSHTHFRHTRYPLQPHSQHTSLNQHQPAIHTPNHSQSPTIKMPGNNNSTNIPTQDDNARIQFTQAKSGGDMSYSGFASRAQSAADKAAPGGPNQHDGHKDQGATKK</sequence>
<gene>
    <name evidence="2" type="ORF">F5X68DRAFT_213962</name>
</gene>